<organism evidence="1 2">
    <name type="scientific">Xanthocytophaga flava</name>
    <dbReference type="NCBI Taxonomy" id="3048013"/>
    <lineage>
        <taxon>Bacteria</taxon>
        <taxon>Pseudomonadati</taxon>
        <taxon>Bacteroidota</taxon>
        <taxon>Cytophagia</taxon>
        <taxon>Cytophagales</taxon>
        <taxon>Rhodocytophagaceae</taxon>
        <taxon>Xanthocytophaga</taxon>
    </lineage>
</organism>
<accession>A0ABT7CUN5</accession>
<dbReference type="EMBL" id="JASJOT010000032">
    <property type="protein sequence ID" value="MDJ1497478.1"/>
    <property type="molecule type" value="Genomic_DNA"/>
</dbReference>
<gene>
    <name evidence="1" type="ORF">QNI19_31355</name>
</gene>
<comment type="caution">
    <text evidence="1">The sequence shown here is derived from an EMBL/GenBank/DDBJ whole genome shotgun (WGS) entry which is preliminary data.</text>
</comment>
<reference evidence="1 2" key="1">
    <citation type="submission" date="2023-05" db="EMBL/GenBank/DDBJ databases">
        <authorList>
            <person name="Zhang X."/>
        </authorList>
    </citation>
    <scope>NUCLEOTIDE SEQUENCE [LARGE SCALE GENOMIC DNA]</scope>
    <source>
        <strain evidence="1 2">DM2B3-1</strain>
    </source>
</reference>
<evidence type="ECO:0000313" key="2">
    <source>
        <dbReference type="Proteomes" id="UP001228581"/>
    </source>
</evidence>
<evidence type="ECO:0008006" key="3">
    <source>
        <dbReference type="Google" id="ProtNLM"/>
    </source>
</evidence>
<keyword evidence="2" id="KW-1185">Reference proteome</keyword>
<name>A0ABT7CUN5_9BACT</name>
<protein>
    <recommendedName>
        <fullName evidence="3">Peptidase S24/S26A/S26B/S26C domain-containing protein</fullName>
    </recommendedName>
</protein>
<sequence>MSWVKQALEQLKSNGTCTIYPTGNSMRGKIESGQEVCLTNKTLDELKVGDIVFIRWKGNYLLHLILEIKEDQILIGNNLGKVNGWINRRDVLARMDEINAR</sequence>
<dbReference type="RefSeq" id="WP_314003077.1">
    <property type="nucleotide sequence ID" value="NZ_JASJOT010000032.1"/>
</dbReference>
<dbReference type="Proteomes" id="UP001228581">
    <property type="component" value="Unassembled WGS sequence"/>
</dbReference>
<proteinExistence type="predicted"/>
<evidence type="ECO:0000313" key="1">
    <source>
        <dbReference type="EMBL" id="MDJ1497478.1"/>
    </source>
</evidence>